<evidence type="ECO:0000313" key="3">
    <source>
        <dbReference type="Proteomes" id="UP000283738"/>
    </source>
</evidence>
<name>A0A412B3W4_9FIRM</name>
<dbReference type="RefSeq" id="WP_118111125.1">
    <property type="nucleotide sequence ID" value="NZ_QRTF01000029.1"/>
</dbReference>
<feature type="transmembrane region" description="Helical" evidence="1">
    <location>
        <begin position="104"/>
        <end position="122"/>
    </location>
</feature>
<gene>
    <name evidence="2" type="ORF">DWY96_12070</name>
</gene>
<organism evidence="2 3">
    <name type="scientific">Roseburia inulinivorans</name>
    <dbReference type="NCBI Taxonomy" id="360807"/>
    <lineage>
        <taxon>Bacteria</taxon>
        <taxon>Bacillati</taxon>
        <taxon>Bacillota</taxon>
        <taxon>Clostridia</taxon>
        <taxon>Lachnospirales</taxon>
        <taxon>Lachnospiraceae</taxon>
        <taxon>Roseburia</taxon>
    </lineage>
</organism>
<sequence>MKKRIGQIGILLISAGYFLALTYLFWAQANYHDGTYQADLYAHMLLGVSNTYRYNLVYRILGFLWQHDGSARLIGVFLAGVCVLTVYWTKRLIVKFYPNMGMKAYYLAYMLNFCMSLYFPLLNKYHYLSNIGPLLLHNSTYICMKLCLLIMLEQYIDLKRQLLGHIDWKKYILFILSMILLILTKPNFFLCFAPAVFIELILILCRKDGLNAVFKWKRVLLAVCTTIPVFLIMIYQSVVMFSDGGSKITIDFGYALFSWAEYPVIGIIQSLAFPLYILVTNFREVKKDEWYRLSITTAGFGLFEYLFLIESGVRLNDLNWIWGYAGALFMLYIASFLKWYEIRKEKNRSVVITNYIPVILLIWHFLSGVDYFIVLLTGGKFF</sequence>
<dbReference type="AlphaFoldDB" id="A0A412B3W4"/>
<feature type="transmembrane region" description="Helical" evidence="1">
    <location>
        <begin position="219"/>
        <end position="239"/>
    </location>
</feature>
<accession>A0A412B3W4</accession>
<dbReference type="EMBL" id="QRTF01000029">
    <property type="protein sequence ID" value="RGQ46994.1"/>
    <property type="molecule type" value="Genomic_DNA"/>
</dbReference>
<feature type="transmembrane region" description="Helical" evidence="1">
    <location>
        <begin position="321"/>
        <end position="340"/>
    </location>
</feature>
<evidence type="ECO:0000313" key="2">
    <source>
        <dbReference type="EMBL" id="RGQ46994.1"/>
    </source>
</evidence>
<feature type="transmembrane region" description="Helical" evidence="1">
    <location>
        <begin position="40"/>
        <end position="58"/>
    </location>
</feature>
<comment type="caution">
    <text evidence="2">The sequence shown here is derived from an EMBL/GenBank/DDBJ whole genome shotgun (WGS) entry which is preliminary data.</text>
</comment>
<proteinExistence type="predicted"/>
<keyword evidence="1" id="KW-1133">Transmembrane helix</keyword>
<protein>
    <recommendedName>
        <fullName evidence="4">Beta-carotene 15,15'-monooxygenase</fullName>
    </recommendedName>
</protein>
<keyword evidence="1" id="KW-0812">Transmembrane</keyword>
<evidence type="ECO:0008006" key="4">
    <source>
        <dbReference type="Google" id="ProtNLM"/>
    </source>
</evidence>
<keyword evidence="1" id="KW-0472">Membrane</keyword>
<feature type="transmembrane region" description="Helical" evidence="1">
    <location>
        <begin position="70"/>
        <end position="89"/>
    </location>
</feature>
<reference evidence="2 3" key="1">
    <citation type="submission" date="2018-08" db="EMBL/GenBank/DDBJ databases">
        <title>A genome reference for cultivated species of the human gut microbiota.</title>
        <authorList>
            <person name="Zou Y."/>
            <person name="Xue W."/>
            <person name="Luo G."/>
        </authorList>
    </citation>
    <scope>NUCLEOTIDE SEQUENCE [LARGE SCALE GENOMIC DNA]</scope>
    <source>
        <strain evidence="2 3">AF28-15</strain>
    </source>
</reference>
<feature type="transmembrane region" description="Helical" evidence="1">
    <location>
        <begin position="290"/>
        <end position="309"/>
    </location>
</feature>
<feature type="transmembrane region" description="Helical" evidence="1">
    <location>
        <begin position="172"/>
        <end position="198"/>
    </location>
</feature>
<feature type="transmembrane region" description="Helical" evidence="1">
    <location>
        <begin position="134"/>
        <end position="152"/>
    </location>
</feature>
<feature type="transmembrane region" description="Helical" evidence="1">
    <location>
        <begin position="7"/>
        <end position="28"/>
    </location>
</feature>
<evidence type="ECO:0000256" key="1">
    <source>
        <dbReference type="SAM" id="Phobius"/>
    </source>
</evidence>
<dbReference type="Proteomes" id="UP000283738">
    <property type="component" value="Unassembled WGS sequence"/>
</dbReference>
<feature type="transmembrane region" description="Helical" evidence="1">
    <location>
        <begin position="259"/>
        <end position="278"/>
    </location>
</feature>
<feature type="transmembrane region" description="Helical" evidence="1">
    <location>
        <begin position="352"/>
        <end position="374"/>
    </location>
</feature>